<reference evidence="1 2" key="1">
    <citation type="submission" date="2019-11" db="EMBL/GenBank/DDBJ databases">
        <authorList>
            <person name="Shneider M.M."/>
            <person name="Evseev P.V."/>
            <person name="Timoshina O.Y."/>
            <person name="Mikhailova Y.V."/>
            <person name="Shelenkov A.A."/>
            <person name="Yanushevich Y."/>
            <person name="Shagin D.A."/>
            <person name="Popova A.V."/>
            <person name="Miroshnikov K.A."/>
        </authorList>
    </citation>
    <scope>NUCLEOTIDE SEQUENCE [LARGE SCALE GENOMIC DNA]</scope>
</reference>
<evidence type="ECO:0000313" key="1">
    <source>
        <dbReference type="EMBL" id="QGZ15610.1"/>
    </source>
</evidence>
<gene>
    <name evidence="1" type="ORF">Apostate_019</name>
</gene>
<organism evidence="1 2">
    <name type="scientific">Acinetobacter phage vB_AbaM_Apostate</name>
    <dbReference type="NCBI Taxonomy" id="2686308"/>
    <lineage>
        <taxon>Viruses</taxon>
        <taxon>Duplodnaviria</taxon>
        <taxon>Heunggongvirae</taxon>
        <taxon>Uroviricota</taxon>
        <taxon>Caudoviricetes</taxon>
        <taxon>Pantevenvirales</taxon>
        <taxon>Straboviridae</taxon>
        <taxon>Twarogvirinae</taxon>
        <taxon>Lazarusvirus</taxon>
        <taxon>Lazarusvirus apostate</taxon>
    </lineage>
</organism>
<protein>
    <submittedName>
        <fullName evidence="1">Uncharacterized protein</fullName>
    </submittedName>
</protein>
<keyword evidence="2" id="KW-1185">Reference proteome</keyword>
<sequence length="14" mass="1576">MNIVKSLIQSCLNL</sequence>
<accession>A0A6B9JA98</accession>
<dbReference type="EMBL" id="MN723850">
    <property type="protein sequence ID" value="QGZ15610.1"/>
    <property type="molecule type" value="Genomic_DNA"/>
</dbReference>
<evidence type="ECO:0000313" key="2">
    <source>
        <dbReference type="Proteomes" id="UP000437454"/>
    </source>
</evidence>
<proteinExistence type="predicted"/>
<dbReference type="Proteomes" id="UP000437454">
    <property type="component" value="Segment"/>
</dbReference>
<name>A0A6B9JA98_9CAUD</name>